<sequence length="268" mass="30481">MNSKEWLLKWLQHINEDGISIVKGVPLGENMVHKVAELIAPVMQTIYGTAFDVEKTQEPINVAYSTLPIGLHQDLVYFESPPGLQLLHCLEFDDCIEGGGNTFLDAFEMANKFRVTYPDLFQTLTKVPATFQKVHYNREHPVHIVNQKPHIKLNHLGEICAVYWSPPFEGPLAVAGSEVEQYYLAYEMFAKTLSNSKMLQHRLRPGELVVFNNQRMLHGREGFKTNGGARRLKGCYVNIDFFKSQIQVLNNLVGDGRLAKRVGNQCFF</sequence>
<dbReference type="Gene3D" id="3.60.130.10">
    <property type="entry name" value="Clavaminate synthase-like"/>
    <property type="match status" value="1"/>
</dbReference>
<dbReference type="AlphaFoldDB" id="A0AAV4AV64"/>
<dbReference type="InterPro" id="IPR003819">
    <property type="entry name" value="TauD/TfdA-like"/>
</dbReference>
<evidence type="ECO:0000259" key="7">
    <source>
        <dbReference type="Pfam" id="PF02668"/>
    </source>
</evidence>
<comment type="caution">
    <text evidence="8">The sequence shown here is derived from an EMBL/GenBank/DDBJ whole genome shotgun (WGS) entry which is preliminary data.</text>
</comment>
<evidence type="ECO:0000256" key="4">
    <source>
        <dbReference type="ARBA" id="ARBA00022964"/>
    </source>
</evidence>
<evidence type="ECO:0000256" key="3">
    <source>
        <dbReference type="ARBA" id="ARBA00022723"/>
    </source>
</evidence>
<organism evidence="8 9">
    <name type="scientific">Plakobranchus ocellatus</name>
    <dbReference type="NCBI Taxonomy" id="259542"/>
    <lineage>
        <taxon>Eukaryota</taxon>
        <taxon>Metazoa</taxon>
        <taxon>Spiralia</taxon>
        <taxon>Lophotrochozoa</taxon>
        <taxon>Mollusca</taxon>
        <taxon>Gastropoda</taxon>
        <taxon>Heterobranchia</taxon>
        <taxon>Euthyneura</taxon>
        <taxon>Panpulmonata</taxon>
        <taxon>Sacoglossa</taxon>
        <taxon>Placobranchoidea</taxon>
        <taxon>Plakobranchidae</taxon>
        <taxon>Plakobranchus</taxon>
    </lineage>
</organism>
<protein>
    <submittedName>
        <fullName evidence="8">Gamma-butyrobetaine dioxygenase-like isoform x1</fullName>
    </submittedName>
</protein>
<evidence type="ECO:0000313" key="9">
    <source>
        <dbReference type="Proteomes" id="UP000735302"/>
    </source>
</evidence>
<dbReference type="EMBL" id="BLXT01004368">
    <property type="protein sequence ID" value="GFO12021.1"/>
    <property type="molecule type" value="Genomic_DNA"/>
</dbReference>
<dbReference type="PANTHER" id="PTHR10696">
    <property type="entry name" value="GAMMA-BUTYROBETAINE HYDROXYLASE-RELATED"/>
    <property type="match status" value="1"/>
</dbReference>
<evidence type="ECO:0000256" key="5">
    <source>
        <dbReference type="ARBA" id="ARBA00023002"/>
    </source>
</evidence>
<keyword evidence="5" id="KW-0560">Oxidoreductase</keyword>
<evidence type="ECO:0000256" key="2">
    <source>
        <dbReference type="ARBA" id="ARBA00008654"/>
    </source>
</evidence>
<keyword evidence="4 8" id="KW-0223">Dioxygenase</keyword>
<dbReference type="InterPro" id="IPR042098">
    <property type="entry name" value="TauD-like_sf"/>
</dbReference>
<keyword evidence="3" id="KW-0479">Metal-binding</keyword>
<dbReference type="InterPro" id="IPR050411">
    <property type="entry name" value="AlphaKG_dependent_hydroxylases"/>
</dbReference>
<name>A0AAV4AV64_9GAST</name>
<gene>
    <name evidence="8" type="ORF">PoB_003852600</name>
</gene>
<feature type="domain" description="TauD/TfdA-like" evidence="7">
    <location>
        <begin position="6"/>
        <end position="236"/>
    </location>
</feature>
<dbReference type="GO" id="GO:0005739">
    <property type="term" value="C:mitochondrion"/>
    <property type="evidence" value="ECO:0007669"/>
    <property type="project" value="TreeGrafter"/>
</dbReference>
<evidence type="ECO:0000313" key="8">
    <source>
        <dbReference type="EMBL" id="GFO12021.1"/>
    </source>
</evidence>
<keyword evidence="6" id="KW-0408">Iron</keyword>
<evidence type="ECO:0000256" key="1">
    <source>
        <dbReference type="ARBA" id="ARBA00001954"/>
    </source>
</evidence>
<dbReference type="GO" id="GO:0045329">
    <property type="term" value="P:carnitine biosynthetic process"/>
    <property type="evidence" value="ECO:0007669"/>
    <property type="project" value="TreeGrafter"/>
</dbReference>
<dbReference type="SUPFAM" id="SSF51197">
    <property type="entry name" value="Clavaminate synthase-like"/>
    <property type="match status" value="1"/>
</dbReference>
<dbReference type="Pfam" id="PF02668">
    <property type="entry name" value="TauD"/>
    <property type="match status" value="1"/>
</dbReference>
<comment type="similarity">
    <text evidence="2">Belongs to the gamma-BBH/TMLD family.</text>
</comment>
<reference evidence="8 9" key="1">
    <citation type="journal article" date="2021" name="Elife">
        <title>Chloroplast acquisition without the gene transfer in kleptoplastic sea slugs, Plakobranchus ocellatus.</title>
        <authorList>
            <person name="Maeda T."/>
            <person name="Takahashi S."/>
            <person name="Yoshida T."/>
            <person name="Shimamura S."/>
            <person name="Takaki Y."/>
            <person name="Nagai Y."/>
            <person name="Toyoda A."/>
            <person name="Suzuki Y."/>
            <person name="Arimoto A."/>
            <person name="Ishii H."/>
            <person name="Satoh N."/>
            <person name="Nishiyama T."/>
            <person name="Hasebe M."/>
            <person name="Maruyama T."/>
            <person name="Minagawa J."/>
            <person name="Obokata J."/>
            <person name="Shigenobu S."/>
        </authorList>
    </citation>
    <scope>NUCLEOTIDE SEQUENCE [LARGE SCALE GENOMIC DNA]</scope>
</reference>
<evidence type="ECO:0000256" key="6">
    <source>
        <dbReference type="ARBA" id="ARBA00023004"/>
    </source>
</evidence>
<dbReference type="Proteomes" id="UP000735302">
    <property type="component" value="Unassembled WGS sequence"/>
</dbReference>
<dbReference type="GO" id="GO:0051213">
    <property type="term" value="F:dioxygenase activity"/>
    <property type="evidence" value="ECO:0007669"/>
    <property type="project" value="UniProtKB-KW"/>
</dbReference>
<dbReference type="PANTHER" id="PTHR10696:SF25">
    <property type="entry name" value="OXIDOREDUCTASE AIM17-RELATED"/>
    <property type="match status" value="1"/>
</dbReference>
<accession>A0AAV4AV64</accession>
<keyword evidence="9" id="KW-1185">Reference proteome</keyword>
<proteinExistence type="inferred from homology"/>
<dbReference type="GO" id="GO:0046872">
    <property type="term" value="F:metal ion binding"/>
    <property type="evidence" value="ECO:0007669"/>
    <property type="project" value="UniProtKB-KW"/>
</dbReference>
<comment type="cofactor">
    <cofactor evidence="1">
        <name>Fe(2+)</name>
        <dbReference type="ChEBI" id="CHEBI:29033"/>
    </cofactor>
</comment>